<evidence type="ECO:0000313" key="1">
    <source>
        <dbReference type="EMBL" id="ABO35225.1"/>
    </source>
</evidence>
<dbReference type="KEGG" id="mmq:MmarC5_0919"/>
<protein>
    <submittedName>
        <fullName evidence="1">Uncharacterized protein</fullName>
    </submittedName>
</protein>
<proteinExistence type="predicted"/>
<name>A4FYE1_METM5</name>
<accession>A4FYE1</accession>
<dbReference type="eggNOG" id="arCOG09689">
    <property type="taxonomic scope" value="Archaea"/>
</dbReference>
<reference evidence="1 2" key="1">
    <citation type="submission" date="2007-03" db="EMBL/GenBank/DDBJ databases">
        <title>Complete sequence of chromosome of Methanococcus maripaludis C5.</title>
        <authorList>
            <consortium name="US DOE Joint Genome Institute"/>
            <person name="Copeland A."/>
            <person name="Lucas S."/>
            <person name="Lapidus A."/>
            <person name="Barry K."/>
            <person name="Glavina del Rio T."/>
            <person name="Dalin E."/>
            <person name="Tice H."/>
            <person name="Pitluck S."/>
            <person name="Chertkov O."/>
            <person name="Brettin T."/>
            <person name="Bruce D."/>
            <person name="Han C."/>
            <person name="Detter J.C."/>
            <person name="Schmutz J."/>
            <person name="Larimer F."/>
            <person name="Land M."/>
            <person name="Hauser L."/>
            <person name="Kyrpides N."/>
            <person name="Mikhailova N."/>
            <person name="Sieprawska-Lupa M."/>
            <person name="Whitman W.B."/>
            <person name="Richardson P."/>
        </authorList>
    </citation>
    <scope>NUCLEOTIDE SEQUENCE [LARGE SCALE GENOMIC DNA]</scope>
    <source>
        <strain evidence="2">C5 / ATCC BAA-1333</strain>
    </source>
</reference>
<dbReference type="HOGENOM" id="CLU_2461795_0_0_2"/>
<sequence length="88" mass="10499">MLEGRIVKTILNECIDKLSNLECDFELENRYIKWSKLDIEIYKCLEDQEYLKTSSKWINKVITSEKLSSNKTGEILEIRKMINRLNQN</sequence>
<dbReference type="EMBL" id="CP000609">
    <property type="protein sequence ID" value="ABO35225.1"/>
    <property type="molecule type" value="Genomic_DNA"/>
</dbReference>
<dbReference type="Proteomes" id="UP000000253">
    <property type="component" value="Chromosome"/>
</dbReference>
<organism evidence="1 2">
    <name type="scientific">Methanococcus maripaludis (strain C5 / ATCC BAA-1333)</name>
    <dbReference type="NCBI Taxonomy" id="402880"/>
    <lineage>
        <taxon>Archaea</taxon>
        <taxon>Methanobacteriati</taxon>
        <taxon>Methanobacteriota</taxon>
        <taxon>Methanomada group</taxon>
        <taxon>Methanococci</taxon>
        <taxon>Methanococcales</taxon>
        <taxon>Methanococcaceae</taxon>
        <taxon>Methanococcus</taxon>
    </lineage>
</organism>
<evidence type="ECO:0000313" key="2">
    <source>
        <dbReference type="Proteomes" id="UP000000253"/>
    </source>
</evidence>
<dbReference type="AlphaFoldDB" id="A4FYE1"/>
<gene>
    <name evidence="1" type="ordered locus">MmarC5_0919</name>
</gene>